<dbReference type="Proteomes" id="UP000041254">
    <property type="component" value="Unassembled WGS sequence"/>
</dbReference>
<gene>
    <name evidence="2" type="ORF">Vbra_16536</name>
</gene>
<dbReference type="VEuPathDB" id="CryptoDB:Vbra_16536"/>
<feature type="compositionally biased region" description="Basic and acidic residues" evidence="1">
    <location>
        <begin position="213"/>
        <end position="222"/>
    </location>
</feature>
<evidence type="ECO:0000313" key="3">
    <source>
        <dbReference type="Proteomes" id="UP000041254"/>
    </source>
</evidence>
<protein>
    <submittedName>
        <fullName evidence="2">Uncharacterized protein</fullName>
    </submittedName>
</protein>
<organism evidence="2 3">
    <name type="scientific">Vitrella brassicaformis (strain CCMP3155)</name>
    <dbReference type="NCBI Taxonomy" id="1169540"/>
    <lineage>
        <taxon>Eukaryota</taxon>
        <taxon>Sar</taxon>
        <taxon>Alveolata</taxon>
        <taxon>Colpodellida</taxon>
        <taxon>Vitrellaceae</taxon>
        <taxon>Vitrella</taxon>
    </lineage>
</organism>
<evidence type="ECO:0000313" key="2">
    <source>
        <dbReference type="EMBL" id="CEM20881.1"/>
    </source>
</evidence>
<evidence type="ECO:0000256" key="1">
    <source>
        <dbReference type="SAM" id="MobiDB-lite"/>
    </source>
</evidence>
<feature type="compositionally biased region" description="Basic and acidic residues" evidence="1">
    <location>
        <begin position="141"/>
        <end position="151"/>
    </location>
</feature>
<dbReference type="InParanoid" id="A0A0G4FZR0"/>
<feature type="compositionally biased region" description="Basic residues" evidence="1">
    <location>
        <begin position="165"/>
        <end position="174"/>
    </location>
</feature>
<reference evidence="2 3" key="1">
    <citation type="submission" date="2014-11" db="EMBL/GenBank/DDBJ databases">
        <authorList>
            <person name="Zhu J."/>
            <person name="Qi W."/>
            <person name="Song R."/>
        </authorList>
    </citation>
    <scope>NUCLEOTIDE SEQUENCE [LARGE SCALE GENOMIC DNA]</scope>
</reference>
<name>A0A0G4FZR0_VITBC</name>
<dbReference type="EMBL" id="CDMY01000531">
    <property type="protein sequence ID" value="CEM20881.1"/>
    <property type="molecule type" value="Genomic_DNA"/>
</dbReference>
<accession>A0A0G4FZR0</accession>
<feature type="region of interest" description="Disordered" evidence="1">
    <location>
        <begin position="79"/>
        <end position="222"/>
    </location>
</feature>
<feature type="compositionally biased region" description="Basic residues" evidence="1">
    <location>
        <begin position="131"/>
        <end position="140"/>
    </location>
</feature>
<keyword evidence="3" id="KW-1185">Reference proteome</keyword>
<sequence>MSLVTRGVPVRWVPMASPVTISAEVGSKAFSSSMAFQDDVSALGKLRTSVAAVNAMWTVHATAFRLHASRYGVAEIVDERSGPSSNDMDTDDIVSEEPREATSVSSVTTKKKSKSPKGVSSFVVAEVAHQVRGKRKRTPKKLPEDEVDPTKGRLLNGGLHLPPARPRRTQRKKAAMQSKVQEERPPMLKSSQPLPTCPTPHTPDHLLPPTHQADTEIVVKDG</sequence>
<proteinExistence type="predicted"/>
<dbReference type="AlphaFoldDB" id="A0A0G4FZR0"/>